<feature type="signal peptide" evidence="2">
    <location>
        <begin position="1"/>
        <end position="18"/>
    </location>
</feature>
<dbReference type="RefSeq" id="WP_158636337.1">
    <property type="nucleotide sequence ID" value="NZ_VLKP01000010.1"/>
</dbReference>
<evidence type="ECO:0000313" key="4">
    <source>
        <dbReference type="Proteomes" id="UP000316471"/>
    </source>
</evidence>
<proteinExistence type="predicted"/>
<accession>A0A562LKR0</accession>
<sequence length="193" mass="20809">MKNPSVVLCIAIVSASLAACTQKSGETPDTASTAPAAAPQTAPAASGDAQVEANLKRFDQLDFDAYSLRKDMDLFRRLHCHDVKVVFPDGRVTNGIDAHVDDINNILFNGTPDSRITSHPIAFGSGEWTVATGVLEATFSEPMKLPDGKTLPPTGKQVKMSMATIAKWTDGCIAEEHLFWDNAEYMKQLGLSQ</sequence>
<keyword evidence="4" id="KW-1185">Reference proteome</keyword>
<dbReference type="Proteomes" id="UP000316471">
    <property type="component" value="Unassembled WGS sequence"/>
</dbReference>
<evidence type="ECO:0000256" key="1">
    <source>
        <dbReference type="SAM" id="MobiDB-lite"/>
    </source>
</evidence>
<dbReference type="Pfam" id="PF07366">
    <property type="entry name" value="SnoaL"/>
    <property type="match status" value="1"/>
</dbReference>
<dbReference type="EMBL" id="VLKP01000010">
    <property type="protein sequence ID" value="TWI08195.1"/>
    <property type="molecule type" value="Genomic_DNA"/>
</dbReference>
<keyword evidence="2" id="KW-0732">Signal</keyword>
<reference evidence="3 4" key="1">
    <citation type="journal article" date="2015" name="Stand. Genomic Sci.">
        <title>Genomic Encyclopedia of Bacterial and Archaeal Type Strains, Phase III: the genomes of soil and plant-associated and newly described type strains.</title>
        <authorList>
            <person name="Whitman W.B."/>
            <person name="Woyke T."/>
            <person name="Klenk H.P."/>
            <person name="Zhou Y."/>
            <person name="Lilburn T.G."/>
            <person name="Beck B.J."/>
            <person name="De Vos P."/>
            <person name="Vandamme P."/>
            <person name="Eisen J.A."/>
            <person name="Garrity G."/>
            <person name="Hugenholtz P."/>
            <person name="Kyrpides N.C."/>
        </authorList>
    </citation>
    <scope>NUCLEOTIDE SEQUENCE [LARGE SCALE GENOMIC DNA]</scope>
    <source>
        <strain evidence="3 4">CGMCC 1.10136</strain>
    </source>
</reference>
<feature type="region of interest" description="Disordered" evidence="1">
    <location>
        <begin position="23"/>
        <end position="48"/>
    </location>
</feature>
<dbReference type="PANTHER" id="PTHR38436:SF1">
    <property type="entry name" value="ESTER CYCLASE"/>
    <property type="match status" value="1"/>
</dbReference>
<name>A0A562LKR0_9GAMM</name>
<dbReference type="InterPro" id="IPR032710">
    <property type="entry name" value="NTF2-like_dom_sf"/>
</dbReference>
<protein>
    <submittedName>
        <fullName evidence="3">SnoaL-like polyketide cyclase</fullName>
    </submittedName>
</protein>
<dbReference type="InterPro" id="IPR009959">
    <property type="entry name" value="Cyclase_SnoaL-like"/>
</dbReference>
<gene>
    <name evidence="3" type="ORF">IP93_02431</name>
</gene>
<organism evidence="3 4">
    <name type="scientific">Aerolutibacter ruishenii</name>
    <dbReference type="NCBI Taxonomy" id="686800"/>
    <lineage>
        <taxon>Bacteria</taxon>
        <taxon>Pseudomonadati</taxon>
        <taxon>Pseudomonadota</taxon>
        <taxon>Gammaproteobacteria</taxon>
        <taxon>Lysobacterales</taxon>
        <taxon>Lysobacteraceae</taxon>
        <taxon>Aerolutibacter</taxon>
    </lineage>
</organism>
<comment type="caution">
    <text evidence="3">The sequence shown here is derived from an EMBL/GenBank/DDBJ whole genome shotgun (WGS) entry which is preliminary data.</text>
</comment>
<dbReference type="PANTHER" id="PTHR38436">
    <property type="entry name" value="POLYKETIDE CYCLASE SNOAL-LIKE DOMAIN"/>
    <property type="match status" value="1"/>
</dbReference>
<feature type="compositionally biased region" description="Low complexity" evidence="1">
    <location>
        <begin position="27"/>
        <end position="48"/>
    </location>
</feature>
<evidence type="ECO:0000313" key="3">
    <source>
        <dbReference type="EMBL" id="TWI08195.1"/>
    </source>
</evidence>
<dbReference type="PROSITE" id="PS51257">
    <property type="entry name" value="PROKAR_LIPOPROTEIN"/>
    <property type="match status" value="1"/>
</dbReference>
<dbReference type="GO" id="GO:0030638">
    <property type="term" value="P:polyketide metabolic process"/>
    <property type="evidence" value="ECO:0007669"/>
    <property type="project" value="InterPro"/>
</dbReference>
<dbReference type="OrthoDB" id="9787933at2"/>
<feature type="chain" id="PRO_5022189424" evidence="2">
    <location>
        <begin position="19"/>
        <end position="193"/>
    </location>
</feature>
<dbReference type="Gene3D" id="3.10.450.50">
    <property type="match status" value="1"/>
</dbReference>
<evidence type="ECO:0000256" key="2">
    <source>
        <dbReference type="SAM" id="SignalP"/>
    </source>
</evidence>
<dbReference type="AlphaFoldDB" id="A0A562LKR0"/>
<dbReference type="SUPFAM" id="SSF54427">
    <property type="entry name" value="NTF2-like"/>
    <property type="match status" value="1"/>
</dbReference>